<comment type="caution">
    <text evidence="1">The sequence shown here is derived from an EMBL/GenBank/DDBJ whole genome shotgun (WGS) entry which is preliminary data.</text>
</comment>
<name>A0A4U1FF98_MONMO</name>
<accession>A0A4U1FF98</accession>
<dbReference type="Proteomes" id="UP000308365">
    <property type="component" value="Unassembled WGS sequence"/>
</dbReference>
<organism evidence="1 2">
    <name type="scientific">Monodon monoceros</name>
    <name type="common">Narwhal</name>
    <name type="synonym">Ceratodon monodon</name>
    <dbReference type="NCBI Taxonomy" id="40151"/>
    <lineage>
        <taxon>Eukaryota</taxon>
        <taxon>Metazoa</taxon>
        <taxon>Chordata</taxon>
        <taxon>Craniata</taxon>
        <taxon>Vertebrata</taxon>
        <taxon>Euteleostomi</taxon>
        <taxon>Mammalia</taxon>
        <taxon>Eutheria</taxon>
        <taxon>Laurasiatheria</taxon>
        <taxon>Artiodactyla</taxon>
        <taxon>Whippomorpha</taxon>
        <taxon>Cetacea</taxon>
        <taxon>Odontoceti</taxon>
        <taxon>Monodontidae</taxon>
        <taxon>Monodon</taxon>
    </lineage>
</organism>
<protein>
    <submittedName>
        <fullName evidence="1">Uncharacterized protein</fullName>
    </submittedName>
</protein>
<proteinExistence type="predicted"/>
<evidence type="ECO:0000313" key="1">
    <source>
        <dbReference type="EMBL" id="TKC48107.1"/>
    </source>
</evidence>
<dbReference type="EMBL" id="RWIC01000178">
    <property type="protein sequence ID" value="TKC48107.1"/>
    <property type="molecule type" value="Genomic_DNA"/>
</dbReference>
<gene>
    <name evidence="1" type="ORF">EI555_005263</name>
</gene>
<sequence>MRSFISCHKTHSKVILDSAGTVATSVTRKQTAGQNHSRELWVPPSEEEEGRVAGDMCSEGPSQILTFWPHRNLRPSTSAYSPFRPLVTHEEACKAQASLIQKILGKQLGKTRCRVSWKRRARRLPLRELPASTSIRSFTDPGAARGRFGRPPGPAVGRRTVCVNSCGLHGSMKKSLPIHLPALGALQGSVPDGVPLLGQLVS</sequence>
<reference evidence="2" key="1">
    <citation type="journal article" date="2019" name="IScience">
        <title>Narwhal Genome Reveals Long-Term Low Genetic Diversity despite Current Large Abundance Size.</title>
        <authorList>
            <person name="Westbury M.V."/>
            <person name="Petersen B."/>
            <person name="Garde E."/>
            <person name="Heide-Jorgensen M.P."/>
            <person name="Lorenzen E.D."/>
        </authorList>
    </citation>
    <scope>NUCLEOTIDE SEQUENCE [LARGE SCALE GENOMIC DNA]</scope>
</reference>
<dbReference type="AlphaFoldDB" id="A0A4U1FF98"/>
<evidence type="ECO:0000313" key="2">
    <source>
        <dbReference type="Proteomes" id="UP000308365"/>
    </source>
</evidence>